<evidence type="ECO:0000313" key="2">
    <source>
        <dbReference type="EMBL" id="KNC30895.1"/>
    </source>
</evidence>
<dbReference type="AlphaFoldDB" id="A0A0L0CF83"/>
<organism evidence="2 3">
    <name type="scientific">Lucilia cuprina</name>
    <name type="common">Green bottle fly</name>
    <name type="synonym">Australian sheep blowfly</name>
    <dbReference type="NCBI Taxonomy" id="7375"/>
    <lineage>
        <taxon>Eukaryota</taxon>
        <taxon>Metazoa</taxon>
        <taxon>Ecdysozoa</taxon>
        <taxon>Arthropoda</taxon>
        <taxon>Hexapoda</taxon>
        <taxon>Insecta</taxon>
        <taxon>Pterygota</taxon>
        <taxon>Neoptera</taxon>
        <taxon>Endopterygota</taxon>
        <taxon>Diptera</taxon>
        <taxon>Brachycera</taxon>
        <taxon>Muscomorpha</taxon>
        <taxon>Oestroidea</taxon>
        <taxon>Calliphoridae</taxon>
        <taxon>Luciliinae</taxon>
        <taxon>Lucilia</taxon>
    </lineage>
</organism>
<gene>
    <name evidence="2" type="ORF">FF38_09297</name>
</gene>
<dbReference type="EMBL" id="JRES01000484">
    <property type="protein sequence ID" value="KNC30895.1"/>
    <property type="molecule type" value="Genomic_DNA"/>
</dbReference>
<name>A0A0L0CF83_LUCCU</name>
<sequence length="97" mass="10951">MTFLAVVTLLATCAFAAHVIMLREADGTTRIVEYSANDHNGFNAVVKKIGHVEHPVVYVKPVHYHPDWEGSYSRKDQDHYGYDHNGVATSYAKVKQY</sequence>
<keyword evidence="1" id="KW-0732">Signal</keyword>
<reference evidence="2 3" key="1">
    <citation type="journal article" date="2015" name="Nat. Commun.">
        <title>Lucilia cuprina genome unlocks parasitic fly biology to underpin future interventions.</title>
        <authorList>
            <person name="Anstead C.A."/>
            <person name="Korhonen P.K."/>
            <person name="Young N.D."/>
            <person name="Hall R.S."/>
            <person name="Jex A.R."/>
            <person name="Murali S.C."/>
            <person name="Hughes D.S."/>
            <person name="Lee S.F."/>
            <person name="Perry T."/>
            <person name="Stroehlein A.J."/>
            <person name="Ansell B.R."/>
            <person name="Breugelmans B."/>
            <person name="Hofmann A."/>
            <person name="Qu J."/>
            <person name="Dugan S."/>
            <person name="Lee S.L."/>
            <person name="Chao H."/>
            <person name="Dinh H."/>
            <person name="Han Y."/>
            <person name="Doddapaneni H.V."/>
            <person name="Worley K.C."/>
            <person name="Muzny D.M."/>
            <person name="Ioannidis P."/>
            <person name="Waterhouse R.M."/>
            <person name="Zdobnov E.M."/>
            <person name="James P.J."/>
            <person name="Bagnall N.H."/>
            <person name="Kotze A.C."/>
            <person name="Gibbs R.A."/>
            <person name="Richards S."/>
            <person name="Batterham P."/>
            <person name="Gasser R.B."/>
        </authorList>
    </citation>
    <scope>NUCLEOTIDE SEQUENCE [LARGE SCALE GENOMIC DNA]</scope>
    <source>
        <strain evidence="2 3">LS</strain>
        <tissue evidence="2">Full body</tissue>
    </source>
</reference>
<keyword evidence="3" id="KW-1185">Reference proteome</keyword>
<evidence type="ECO:0000313" key="3">
    <source>
        <dbReference type="Proteomes" id="UP000037069"/>
    </source>
</evidence>
<dbReference type="OrthoDB" id="6382835at2759"/>
<feature type="signal peptide" evidence="1">
    <location>
        <begin position="1"/>
        <end position="16"/>
    </location>
</feature>
<evidence type="ECO:0000256" key="1">
    <source>
        <dbReference type="SAM" id="SignalP"/>
    </source>
</evidence>
<proteinExistence type="predicted"/>
<accession>A0A0L0CF83</accession>
<feature type="chain" id="PRO_5005536427" description="Pupal cuticle protein Edg-84A" evidence="1">
    <location>
        <begin position="17"/>
        <end position="97"/>
    </location>
</feature>
<comment type="caution">
    <text evidence="2">The sequence shown here is derived from an EMBL/GenBank/DDBJ whole genome shotgun (WGS) entry which is preliminary data.</text>
</comment>
<dbReference type="Proteomes" id="UP000037069">
    <property type="component" value="Unassembled WGS sequence"/>
</dbReference>
<protein>
    <recommendedName>
        <fullName evidence="4">Pupal cuticle protein Edg-84A</fullName>
    </recommendedName>
</protein>
<evidence type="ECO:0008006" key="4">
    <source>
        <dbReference type="Google" id="ProtNLM"/>
    </source>
</evidence>